<proteinExistence type="predicted"/>
<keyword evidence="2" id="KW-1185">Reference proteome</keyword>
<dbReference type="EMBL" id="JADNRY010000030">
    <property type="protein sequence ID" value="KAF9071658.1"/>
    <property type="molecule type" value="Genomic_DNA"/>
</dbReference>
<dbReference type="OrthoDB" id="3235673at2759"/>
<comment type="caution">
    <text evidence="1">The sequence shown here is derived from an EMBL/GenBank/DDBJ whole genome shotgun (WGS) entry which is preliminary data.</text>
</comment>
<reference evidence="1" key="1">
    <citation type="submission" date="2020-11" db="EMBL/GenBank/DDBJ databases">
        <authorList>
            <consortium name="DOE Joint Genome Institute"/>
            <person name="Ahrendt S."/>
            <person name="Riley R."/>
            <person name="Andreopoulos W."/>
            <person name="Labutti K."/>
            <person name="Pangilinan J."/>
            <person name="Ruiz-Duenas F.J."/>
            <person name="Barrasa J.M."/>
            <person name="Sanchez-Garcia M."/>
            <person name="Camarero S."/>
            <person name="Miyauchi S."/>
            <person name="Serrano A."/>
            <person name="Linde D."/>
            <person name="Babiker R."/>
            <person name="Drula E."/>
            <person name="Ayuso-Fernandez I."/>
            <person name="Pacheco R."/>
            <person name="Padilla G."/>
            <person name="Ferreira P."/>
            <person name="Barriuso J."/>
            <person name="Kellner H."/>
            <person name="Castanera R."/>
            <person name="Alfaro M."/>
            <person name="Ramirez L."/>
            <person name="Pisabarro A.G."/>
            <person name="Kuo A."/>
            <person name="Tritt A."/>
            <person name="Lipzen A."/>
            <person name="He G."/>
            <person name="Yan M."/>
            <person name="Ng V."/>
            <person name="Cullen D."/>
            <person name="Martin F."/>
            <person name="Rosso M.-N."/>
            <person name="Henrissat B."/>
            <person name="Hibbett D."/>
            <person name="Martinez A.T."/>
            <person name="Grigoriev I.V."/>
        </authorList>
    </citation>
    <scope>NUCLEOTIDE SEQUENCE</scope>
    <source>
        <strain evidence="1">AH 40177</strain>
    </source>
</reference>
<dbReference type="AlphaFoldDB" id="A0A9P5UB20"/>
<evidence type="ECO:0000313" key="1">
    <source>
        <dbReference type="EMBL" id="KAF9071658.1"/>
    </source>
</evidence>
<dbReference type="Proteomes" id="UP000772434">
    <property type="component" value="Unassembled WGS sequence"/>
</dbReference>
<organism evidence="1 2">
    <name type="scientific">Rhodocollybia butyracea</name>
    <dbReference type="NCBI Taxonomy" id="206335"/>
    <lineage>
        <taxon>Eukaryota</taxon>
        <taxon>Fungi</taxon>
        <taxon>Dikarya</taxon>
        <taxon>Basidiomycota</taxon>
        <taxon>Agaricomycotina</taxon>
        <taxon>Agaricomycetes</taxon>
        <taxon>Agaricomycetidae</taxon>
        <taxon>Agaricales</taxon>
        <taxon>Marasmiineae</taxon>
        <taxon>Omphalotaceae</taxon>
        <taxon>Rhodocollybia</taxon>
    </lineage>
</organism>
<evidence type="ECO:0000313" key="2">
    <source>
        <dbReference type="Proteomes" id="UP000772434"/>
    </source>
</evidence>
<evidence type="ECO:0008006" key="3">
    <source>
        <dbReference type="Google" id="ProtNLM"/>
    </source>
</evidence>
<protein>
    <recommendedName>
        <fullName evidence="3">BTB domain-containing protein</fullName>
    </recommendedName>
</protein>
<name>A0A9P5UB20_9AGAR</name>
<gene>
    <name evidence="1" type="ORF">BDP27DRAFT_1262261</name>
</gene>
<dbReference type="InterPro" id="IPR011333">
    <property type="entry name" value="SKP1/BTB/POZ_sf"/>
</dbReference>
<dbReference type="Gene3D" id="3.30.710.10">
    <property type="entry name" value="Potassium Channel Kv1.1, Chain A"/>
    <property type="match status" value="1"/>
</dbReference>
<sequence>MSPCKLPSKANRLEKVTKHPTLSFTDGNLALLAWPKYFIVHKGLLCRHSPILRTAVEALENSRCLEGRPVLQVQDNSEDMFYFLIAIYDGIAELPFTAESFPTVSALIRLATKYQVNRLRKELLRRLSIAWPSSLASWDAREDAMLNSNNIYEPRKFTPHPILIINLARSVKAPELLPACFYDLSRFPVSSTAAGYIASDTNECHQLSEEDLFALFKGREDASRFLSTFLVNQLEFRRPSVDCLYSGDHLRRRFCQAAFENIYYDILRDTNSLVCFRSCDPLFTIKNAELMQEMDDGGQRVLLRPCEYCRAEFRLEVEAARDEFWHSLPEWFGDIQVTAWG</sequence>
<accession>A0A9P5UB20</accession>